<comment type="similarity">
    <text evidence="1 5">Belongs to the glycosyl hydrolase 1 family.</text>
</comment>
<dbReference type="InterPro" id="IPR033132">
    <property type="entry name" value="GH_1_N_CS"/>
</dbReference>
<dbReference type="SUPFAM" id="SSF51445">
    <property type="entry name" value="(Trans)glycosidases"/>
    <property type="match status" value="1"/>
</dbReference>
<evidence type="ECO:0000256" key="5">
    <source>
        <dbReference type="RuleBase" id="RU003690"/>
    </source>
</evidence>
<evidence type="ECO:0000256" key="2">
    <source>
        <dbReference type="ARBA" id="ARBA00022801"/>
    </source>
</evidence>
<dbReference type="PRINTS" id="PR00131">
    <property type="entry name" value="GLHYDRLASE1"/>
</dbReference>
<dbReference type="EMBL" id="DVHA01000253">
    <property type="protein sequence ID" value="HIR61474.1"/>
    <property type="molecule type" value="Genomic_DNA"/>
</dbReference>
<organism evidence="7 8">
    <name type="scientific">Candidatus Faecivivens stercoravium</name>
    <dbReference type="NCBI Taxonomy" id="2840803"/>
    <lineage>
        <taxon>Bacteria</taxon>
        <taxon>Bacillati</taxon>
        <taxon>Bacillota</taxon>
        <taxon>Clostridia</taxon>
        <taxon>Eubacteriales</taxon>
        <taxon>Oscillospiraceae</taxon>
        <taxon>Oscillospiraceae incertae sedis</taxon>
        <taxon>Candidatus Faecivivens</taxon>
    </lineage>
</organism>
<dbReference type="PROSITE" id="PS00572">
    <property type="entry name" value="GLYCOSYL_HYDROL_F1_1"/>
    <property type="match status" value="1"/>
</dbReference>
<dbReference type="GO" id="GO:0008422">
    <property type="term" value="F:beta-glucosidase activity"/>
    <property type="evidence" value="ECO:0007669"/>
    <property type="project" value="TreeGrafter"/>
</dbReference>
<reference evidence="7" key="1">
    <citation type="submission" date="2020-10" db="EMBL/GenBank/DDBJ databases">
        <authorList>
            <person name="Gilroy R."/>
        </authorList>
    </citation>
    <scope>NUCLEOTIDE SEQUENCE</scope>
    <source>
        <strain evidence="7">CHK189-12415</strain>
    </source>
</reference>
<feature type="active site" description="Nucleophile" evidence="4">
    <location>
        <position position="356"/>
    </location>
</feature>
<dbReference type="InterPro" id="IPR001360">
    <property type="entry name" value="Glyco_hydro_1"/>
</dbReference>
<dbReference type="FunFam" id="3.20.20.80:FF:000004">
    <property type="entry name" value="Beta-glucosidase 6-phospho-beta-glucosidase"/>
    <property type="match status" value="1"/>
</dbReference>
<accession>A0A9D1DZ64</accession>
<dbReference type="PANTHER" id="PTHR10353">
    <property type="entry name" value="GLYCOSYL HYDROLASE"/>
    <property type="match status" value="1"/>
</dbReference>
<evidence type="ECO:0000313" key="8">
    <source>
        <dbReference type="Proteomes" id="UP000824241"/>
    </source>
</evidence>
<protein>
    <submittedName>
        <fullName evidence="7">Glycoside hydrolase family 1 protein</fullName>
    </submittedName>
</protein>
<dbReference type="Pfam" id="PF00232">
    <property type="entry name" value="Glyco_hydro_1"/>
    <property type="match status" value="1"/>
</dbReference>
<dbReference type="InterPro" id="IPR018120">
    <property type="entry name" value="Glyco_hydro_1_AS"/>
</dbReference>
<dbReference type="InterPro" id="IPR017853">
    <property type="entry name" value="GH"/>
</dbReference>
<evidence type="ECO:0000256" key="1">
    <source>
        <dbReference type="ARBA" id="ARBA00010838"/>
    </source>
</evidence>
<dbReference type="Proteomes" id="UP000824241">
    <property type="component" value="Unassembled WGS sequence"/>
</dbReference>
<sequence>MPLPKNFYWGGSVSSFQTEGAWNEGGKGLSSYDVRPTDPRFSDWKVGIDFYHRYKEDIALLREMGCSFYRFSIAWARVLPDGDGEPNEEGLQFYDNVIDELIRSGITPMICLYHFDTPYRLERDYNGFASRYTVDCFERYARLVMTRYGGRVKHWMTFNEQNLHGMSLLVSNATTLPKGEDPNRFLYQVNHNVFIAHCKAVKVLREVAPDARICGMIAATPNYPASSAPEDINFAARCNDYLNHFHADVFCNGEYPAYMVRYLTEMGWMPEFADGDRELMKENTVDYLAFSYYRSNTVKAGDFSEPLPPAAVAGKNTVDNPHIEKNEWGWGIDPVGLRTLMHDLYYRHRKPLFILENGIGLRETLPEDGSPIQDDARIAYHKAHIQEMKKAILEDGVECLGYVTWGPIDILSSHCEMEKRYGFVYVNRGEKDLRDLRRVPKKSFYWVQKAFRSNGEDLDG</sequence>
<dbReference type="AlphaFoldDB" id="A0A9D1DZ64"/>
<dbReference type="GO" id="GO:0005829">
    <property type="term" value="C:cytosol"/>
    <property type="evidence" value="ECO:0007669"/>
    <property type="project" value="TreeGrafter"/>
</dbReference>
<reference evidence="7" key="2">
    <citation type="journal article" date="2021" name="PeerJ">
        <title>Extensive microbial diversity within the chicken gut microbiome revealed by metagenomics and culture.</title>
        <authorList>
            <person name="Gilroy R."/>
            <person name="Ravi A."/>
            <person name="Getino M."/>
            <person name="Pursley I."/>
            <person name="Horton D.L."/>
            <person name="Alikhan N.F."/>
            <person name="Baker D."/>
            <person name="Gharbi K."/>
            <person name="Hall N."/>
            <person name="Watson M."/>
            <person name="Adriaenssens E.M."/>
            <person name="Foster-Nyarko E."/>
            <person name="Jarju S."/>
            <person name="Secka A."/>
            <person name="Antonio M."/>
            <person name="Oren A."/>
            <person name="Chaudhuri R.R."/>
            <person name="La Ragione R."/>
            <person name="Hildebrand F."/>
            <person name="Pallen M.J."/>
        </authorList>
    </citation>
    <scope>NUCLEOTIDE SEQUENCE</scope>
    <source>
        <strain evidence="7">CHK189-12415</strain>
    </source>
</reference>
<dbReference type="PANTHER" id="PTHR10353:SF122">
    <property type="entry name" value="6-PHOSPHO-BETA-GLUCOSIDASE ASCB-RELATED"/>
    <property type="match status" value="1"/>
</dbReference>
<keyword evidence="3 6" id="KW-0326">Glycosidase</keyword>
<dbReference type="GO" id="GO:0016052">
    <property type="term" value="P:carbohydrate catabolic process"/>
    <property type="evidence" value="ECO:0007669"/>
    <property type="project" value="TreeGrafter"/>
</dbReference>
<gene>
    <name evidence="7" type="ORF">IAB37_07880</name>
</gene>
<evidence type="ECO:0000256" key="3">
    <source>
        <dbReference type="ARBA" id="ARBA00023295"/>
    </source>
</evidence>
<comment type="caution">
    <text evidence="7">The sequence shown here is derived from an EMBL/GenBank/DDBJ whole genome shotgun (WGS) entry which is preliminary data.</text>
</comment>
<evidence type="ECO:0000256" key="4">
    <source>
        <dbReference type="PROSITE-ProRule" id="PRU10055"/>
    </source>
</evidence>
<proteinExistence type="inferred from homology"/>
<dbReference type="Gene3D" id="3.20.20.80">
    <property type="entry name" value="Glycosidases"/>
    <property type="match status" value="1"/>
</dbReference>
<dbReference type="PROSITE" id="PS00653">
    <property type="entry name" value="GLYCOSYL_HYDROL_F1_2"/>
    <property type="match status" value="1"/>
</dbReference>
<evidence type="ECO:0000313" key="7">
    <source>
        <dbReference type="EMBL" id="HIR61474.1"/>
    </source>
</evidence>
<name>A0A9D1DZ64_9FIRM</name>
<evidence type="ECO:0000256" key="6">
    <source>
        <dbReference type="RuleBase" id="RU004468"/>
    </source>
</evidence>
<keyword evidence="2 6" id="KW-0378">Hydrolase</keyword>